<dbReference type="Proteomes" id="UP000244773">
    <property type="component" value="Segment"/>
</dbReference>
<dbReference type="EMBL" id="KY322437">
    <property type="protein sequence ID" value="AUF82399.1"/>
    <property type="molecule type" value="Genomic_DNA"/>
</dbReference>
<evidence type="ECO:0000313" key="2">
    <source>
        <dbReference type="Proteomes" id="UP000244773"/>
    </source>
</evidence>
<organism evidence="1">
    <name type="scientific">Tetraselmis virus 1</name>
    <dbReference type="NCBI Taxonomy" id="2060617"/>
    <lineage>
        <taxon>Viruses</taxon>
        <taxon>Varidnaviria</taxon>
        <taxon>Bamfordvirae</taxon>
        <taxon>Nucleocytoviricota</taxon>
        <taxon>Megaviricetes</taxon>
        <taxon>Imitervirales</taxon>
        <taxon>Allomimiviridae</taxon>
        <taxon>Oceanusvirus</taxon>
        <taxon>Oceanusvirus kaneohense</taxon>
    </lineage>
</organism>
<proteinExistence type="predicted"/>
<evidence type="ECO:0000313" key="1">
    <source>
        <dbReference type="EMBL" id="AUF82399.1"/>
    </source>
</evidence>
<accession>A0A2P0VNS3</accession>
<name>A0A2P0VNS3_9VIRU</name>
<sequence>MISWLISFFSSVPPDDEIEKLRIEIARRRRPITYTEFEGKLNVLQKEMKEEILRMQQELSAMRRIVCDELLKPNGGLKRITSNPENVILNDIIDNEKHVNCDCSDVTDSSTNSWHRVKDSDEEKVISI</sequence>
<reference evidence="1" key="1">
    <citation type="journal article" date="2018" name="Virology">
        <title>A giant virus infecting green algae encodes key fermentation genes.</title>
        <authorList>
            <person name="Schvarcz C.R."/>
            <person name="Steward G.F."/>
        </authorList>
    </citation>
    <scope>NUCLEOTIDE SEQUENCE [LARGE SCALE GENOMIC DNA]</scope>
</reference>
<protein>
    <submittedName>
        <fullName evidence="1">Uncharacterized protein</fullName>
    </submittedName>
</protein>
<gene>
    <name evidence="1" type="ORF">TetV_307</name>
</gene>
<keyword evidence="2" id="KW-1185">Reference proteome</keyword>